<evidence type="ECO:0000256" key="10">
    <source>
        <dbReference type="ARBA" id="ARBA00023319"/>
    </source>
</evidence>
<dbReference type="InterPro" id="IPR003961">
    <property type="entry name" value="FN3_dom"/>
</dbReference>
<name>A0A9R0BC24_CYPCA</name>
<dbReference type="KEGG" id="ccar:109058013"/>
<keyword evidence="7" id="KW-1015">Disulfide bond</keyword>
<feature type="domain" description="Fibronectin type-III" evidence="14">
    <location>
        <begin position="357"/>
        <end position="456"/>
    </location>
</feature>
<evidence type="ECO:0000313" key="15">
    <source>
        <dbReference type="RefSeq" id="XP_042628296.1"/>
    </source>
</evidence>
<dbReference type="Proteomes" id="UP001155660">
    <property type="component" value="Chromosome A16"/>
</dbReference>
<comment type="similarity">
    <text evidence="2">Belongs to the type I cytokine receptor family. Type 3 subfamily.</text>
</comment>
<dbReference type="OrthoDB" id="8634471at2759"/>
<evidence type="ECO:0000256" key="1">
    <source>
        <dbReference type="ARBA" id="ARBA00004479"/>
    </source>
</evidence>
<feature type="region of interest" description="Disordered" evidence="11">
    <location>
        <begin position="563"/>
        <end position="583"/>
    </location>
</feature>
<proteinExistence type="inferred from homology"/>
<dbReference type="FunFam" id="2.60.40.10:FF:000136">
    <property type="entry name" value="Ciliary neurotrophic factor receptor alpha"/>
    <property type="match status" value="1"/>
</dbReference>
<sequence length="622" mass="70188">MSEMLISEISFIMWSRSTLKFLFGVLAVTKVQSASEEPCPRQEPLPGVLVLKLGSNVVLGCRGGVSVDGVPLASTSVTNKKYRSQQTEDITVSWTSRRGAANAAQLTSMKGNATNETYQKSDSGVYSKAKGDTTVTVKPPVTIRKEQTTSRRVLRAVSQTTGKEEEVFNITMGKDFHQDYYEDYDYEDERSRVTRGIKKRTRWTLNGRQLHSGVERGGILRRPHLSWADAGNYSCYRGERLISTFRISVGVPPERPTVYCYKKFHTSKVRCDWTSKNPVTPRPLCYLLLSRESEPVSFGNVTRVPCSFSRSRCWCAFHVEEGDKALHVAKLCVSNTAGNATSPYLSFKLHDIIKPDPPTQVVVRTVEGQEHMLKVSWSYPSSWKHDFYSLHFQLRYRPQLAEQYQSVLIDDRMSWTIYDALPHAQYEVQLQAKDEFDGIWSDWTDTVYAVSWTAPEITTTSESITLDPTEMFPEGSGGSGEDPSVGKSEQESMVSVAVEGADDTEYATVWLCVSCVLGLCFLVVLTMLTVYLLRYRLHFMSRIGKQTLPFAFFFHSPRPVPAPAPSEKLPEEGKSLMSPPKHSQQHFLSVQQEEQEGIHLHNMDHFLSPGTEGLPWIIGRHE</sequence>
<evidence type="ECO:0000256" key="2">
    <source>
        <dbReference type="ARBA" id="ARBA00010890"/>
    </source>
</evidence>
<feature type="region of interest" description="Disordered" evidence="11">
    <location>
        <begin position="468"/>
        <end position="491"/>
    </location>
</feature>
<keyword evidence="9" id="KW-0325">Glycoprotein</keyword>
<dbReference type="InterPro" id="IPR036116">
    <property type="entry name" value="FN3_sf"/>
</dbReference>
<accession>A0A9R0BC24</accession>
<keyword evidence="4 13" id="KW-0732">Signal</keyword>
<evidence type="ECO:0000256" key="5">
    <source>
        <dbReference type="ARBA" id="ARBA00022989"/>
    </source>
</evidence>
<comment type="subcellular location">
    <subcellularLocation>
        <location evidence="1">Membrane</location>
        <topology evidence="1">Single-pass type I membrane protein</topology>
    </subcellularLocation>
</comment>
<dbReference type="InterPro" id="IPR013783">
    <property type="entry name" value="Ig-like_fold"/>
</dbReference>
<keyword evidence="3 12" id="KW-0812">Transmembrane</keyword>
<reference evidence="15" key="1">
    <citation type="submission" date="2025-08" db="UniProtKB">
        <authorList>
            <consortium name="RefSeq"/>
        </authorList>
    </citation>
    <scope>IDENTIFICATION</scope>
    <source>
        <tissue evidence="15">Muscle</tissue>
    </source>
</reference>
<dbReference type="SMART" id="SM00060">
    <property type="entry name" value="FN3"/>
    <property type="match status" value="1"/>
</dbReference>
<evidence type="ECO:0000256" key="12">
    <source>
        <dbReference type="SAM" id="Phobius"/>
    </source>
</evidence>
<dbReference type="GeneID" id="109058013"/>
<feature type="signal peptide" evidence="13">
    <location>
        <begin position="1"/>
        <end position="33"/>
    </location>
</feature>
<dbReference type="RefSeq" id="XP_042628296.1">
    <property type="nucleotide sequence ID" value="XM_042772362.1"/>
</dbReference>
<keyword evidence="6 12" id="KW-0472">Membrane</keyword>
<dbReference type="PROSITE" id="PS01354">
    <property type="entry name" value="HEMATOPO_REC_L_F3"/>
    <property type="match status" value="1"/>
</dbReference>
<evidence type="ECO:0000256" key="8">
    <source>
        <dbReference type="ARBA" id="ARBA00023170"/>
    </source>
</evidence>
<keyword evidence="10" id="KW-0393">Immunoglobulin domain</keyword>
<keyword evidence="8 15" id="KW-0675">Receptor</keyword>
<dbReference type="GO" id="GO:0016064">
    <property type="term" value="P:immunoglobulin mediated immune response"/>
    <property type="evidence" value="ECO:0007669"/>
    <property type="project" value="TreeGrafter"/>
</dbReference>
<dbReference type="SUPFAM" id="SSF49265">
    <property type="entry name" value="Fibronectin type III"/>
    <property type="match status" value="2"/>
</dbReference>
<evidence type="ECO:0000256" key="13">
    <source>
        <dbReference type="SAM" id="SignalP"/>
    </source>
</evidence>
<gene>
    <name evidence="15" type="primary">il6r</name>
</gene>
<organism evidence="15">
    <name type="scientific">Cyprinus carpio</name>
    <name type="common">Common carp</name>
    <dbReference type="NCBI Taxonomy" id="7962"/>
    <lineage>
        <taxon>Eukaryota</taxon>
        <taxon>Metazoa</taxon>
        <taxon>Chordata</taxon>
        <taxon>Craniata</taxon>
        <taxon>Vertebrata</taxon>
        <taxon>Euteleostomi</taxon>
        <taxon>Actinopterygii</taxon>
        <taxon>Neopterygii</taxon>
        <taxon>Teleostei</taxon>
        <taxon>Ostariophysi</taxon>
        <taxon>Cypriniformes</taxon>
        <taxon>Cyprinidae</taxon>
        <taxon>Cyprininae</taxon>
        <taxon>Cyprinus</taxon>
    </lineage>
</organism>
<dbReference type="SUPFAM" id="SSF48726">
    <property type="entry name" value="Immunoglobulin"/>
    <property type="match status" value="1"/>
</dbReference>
<evidence type="ECO:0000256" key="3">
    <source>
        <dbReference type="ARBA" id="ARBA00022692"/>
    </source>
</evidence>
<dbReference type="GO" id="GO:0004896">
    <property type="term" value="F:cytokine receptor activity"/>
    <property type="evidence" value="ECO:0007669"/>
    <property type="project" value="InterPro"/>
</dbReference>
<feature type="chain" id="PRO_5040451469" evidence="13">
    <location>
        <begin position="34"/>
        <end position="622"/>
    </location>
</feature>
<evidence type="ECO:0000256" key="6">
    <source>
        <dbReference type="ARBA" id="ARBA00023136"/>
    </source>
</evidence>
<evidence type="ECO:0000256" key="7">
    <source>
        <dbReference type="ARBA" id="ARBA00023157"/>
    </source>
</evidence>
<dbReference type="InterPro" id="IPR036179">
    <property type="entry name" value="Ig-like_dom_sf"/>
</dbReference>
<dbReference type="PANTHER" id="PTHR23037">
    <property type="entry name" value="CYTOKINE RECEPTOR"/>
    <property type="match status" value="1"/>
</dbReference>
<evidence type="ECO:0000256" key="11">
    <source>
        <dbReference type="SAM" id="MobiDB-lite"/>
    </source>
</evidence>
<protein>
    <submittedName>
        <fullName evidence="15">Interleukin-6 receptor subunit alpha isoform X1</fullName>
    </submittedName>
</protein>
<dbReference type="InterPro" id="IPR003530">
    <property type="entry name" value="Hematopoietin_rcpt_L_F3_CS"/>
</dbReference>
<dbReference type="GO" id="GO:0009897">
    <property type="term" value="C:external side of plasma membrane"/>
    <property type="evidence" value="ECO:0007669"/>
    <property type="project" value="TreeGrafter"/>
</dbReference>
<dbReference type="PANTHER" id="PTHR23037:SF22">
    <property type="entry name" value="CYTOKINE RECEPTOR COMMON SUBUNIT BETA"/>
    <property type="match status" value="1"/>
</dbReference>
<dbReference type="Gene3D" id="2.60.40.10">
    <property type="entry name" value="Immunoglobulins"/>
    <property type="match status" value="2"/>
</dbReference>
<keyword evidence="5 12" id="KW-1133">Transmembrane helix</keyword>
<dbReference type="PROSITE" id="PS50853">
    <property type="entry name" value="FN3"/>
    <property type="match status" value="1"/>
</dbReference>
<feature type="transmembrane region" description="Helical" evidence="12">
    <location>
        <begin position="508"/>
        <end position="533"/>
    </location>
</feature>
<dbReference type="CTD" id="3570"/>
<evidence type="ECO:0000256" key="4">
    <source>
        <dbReference type="ARBA" id="ARBA00022729"/>
    </source>
</evidence>
<evidence type="ECO:0000259" key="14">
    <source>
        <dbReference type="PROSITE" id="PS50853"/>
    </source>
</evidence>
<dbReference type="AlphaFoldDB" id="A0A9R0BC24"/>
<evidence type="ECO:0000256" key="9">
    <source>
        <dbReference type="ARBA" id="ARBA00023180"/>
    </source>
</evidence>